<reference evidence="1" key="1">
    <citation type="submission" date="2023-11" db="EMBL/GenBank/DDBJ databases">
        <authorList>
            <person name="Poullet M."/>
        </authorList>
    </citation>
    <scope>NUCLEOTIDE SEQUENCE</scope>
    <source>
        <strain evidence="1">E1834</strain>
    </source>
</reference>
<dbReference type="Proteomes" id="UP001497535">
    <property type="component" value="Unassembled WGS sequence"/>
</dbReference>
<name>A0ACB1A842_MELEN</name>
<protein>
    <submittedName>
        <fullName evidence="1">Uncharacterized protein</fullName>
    </submittedName>
</protein>
<accession>A0ACB1A842</accession>
<dbReference type="EMBL" id="CAVMJV010000067">
    <property type="protein sequence ID" value="CAK5087666.1"/>
    <property type="molecule type" value="Genomic_DNA"/>
</dbReference>
<organism evidence="1 2">
    <name type="scientific">Meloidogyne enterolobii</name>
    <name type="common">Root-knot nematode worm</name>
    <name type="synonym">Meloidogyne mayaguensis</name>
    <dbReference type="NCBI Taxonomy" id="390850"/>
    <lineage>
        <taxon>Eukaryota</taxon>
        <taxon>Metazoa</taxon>
        <taxon>Ecdysozoa</taxon>
        <taxon>Nematoda</taxon>
        <taxon>Chromadorea</taxon>
        <taxon>Rhabditida</taxon>
        <taxon>Tylenchina</taxon>
        <taxon>Tylenchomorpha</taxon>
        <taxon>Tylenchoidea</taxon>
        <taxon>Meloidogynidae</taxon>
        <taxon>Meloidogyninae</taxon>
        <taxon>Meloidogyne</taxon>
    </lineage>
</organism>
<sequence>MWMMTATFCALPVSSTHSHIGSIIGFSMVMRGPKGLHLNKVFLIMASWIVSPRDSLKCGLRAMPIFYFCVFYFNTFMVVYHGSKCKRRIYSQKNSFELENIR</sequence>
<proteinExistence type="predicted"/>
<evidence type="ECO:0000313" key="1">
    <source>
        <dbReference type="EMBL" id="CAK5087666.1"/>
    </source>
</evidence>
<keyword evidence="2" id="KW-1185">Reference proteome</keyword>
<comment type="caution">
    <text evidence="1">The sequence shown here is derived from an EMBL/GenBank/DDBJ whole genome shotgun (WGS) entry which is preliminary data.</text>
</comment>
<evidence type="ECO:0000313" key="2">
    <source>
        <dbReference type="Proteomes" id="UP001497535"/>
    </source>
</evidence>
<gene>
    <name evidence="1" type="ORF">MENTE1834_LOCUS35278</name>
</gene>